<gene>
    <name evidence="8" type="ORF">H8B04_04155</name>
</gene>
<evidence type="ECO:0000313" key="9">
    <source>
        <dbReference type="Proteomes" id="UP000651271"/>
    </source>
</evidence>
<evidence type="ECO:0000256" key="2">
    <source>
        <dbReference type="ARBA" id="ARBA00012662"/>
    </source>
</evidence>
<dbReference type="SMART" id="SM00812">
    <property type="entry name" value="Alpha_L_fucos"/>
    <property type="match status" value="1"/>
</dbReference>
<dbReference type="Gene3D" id="2.60.120.260">
    <property type="entry name" value="Galactose-binding domain-like"/>
    <property type="match status" value="1"/>
</dbReference>
<dbReference type="PANTHER" id="PTHR10030">
    <property type="entry name" value="ALPHA-L-FUCOSIDASE"/>
    <property type="match status" value="1"/>
</dbReference>
<feature type="domain" description="Glycoside hydrolase family 29 N-terminal" evidence="7">
    <location>
        <begin position="79"/>
        <end position="362"/>
    </location>
</feature>
<reference evidence="8 9" key="1">
    <citation type="submission" date="2020-08" db="EMBL/GenBank/DDBJ databases">
        <title>Sphingobacterium sp. DN04309 isolated from aquaculture water.</title>
        <authorList>
            <person name="Zhang M."/>
        </authorList>
    </citation>
    <scope>NUCLEOTIDE SEQUENCE [LARGE SCALE GENOMIC DNA]</scope>
    <source>
        <strain evidence="8 9">DN04309</strain>
    </source>
</reference>
<evidence type="ECO:0000256" key="4">
    <source>
        <dbReference type="ARBA" id="ARBA00022801"/>
    </source>
</evidence>
<dbReference type="RefSeq" id="WP_190301539.1">
    <property type="nucleotide sequence ID" value="NZ_JACOIJ010000005.1"/>
</dbReference>
<dbReference type="InterPro" id="IPR000933">
    <property type="entry name" value="Glyco_hydro_29"/>
</dbReference>
<evidence type="ECO:0000256" key="6">
    <source>
        <dbReference type="SAM" id="SignalP"/>
    </source>
</evidence>
<dbReference type="Proteomes" id="UP000651271">
    <property type="component" value="Unassembled WGS sequence"/>
</dbReference>
<dbReference type="SUPFAM" id="SSF51445">
    <property type="entry name" value="(Trans)glycosidases"/>
    <property type="match status" value="1"/>
</dbReference>
<comment type="similarity">
    <text evidence="1">Belongs to the glycosyl hydrolase 29 family.</text>
</comment>
<evidence type="ECO:0000256" key="5">
    <source>
        <dbReference type="ARBA" id="ARBA00023295"/>
    </source>
</evidence>
<evidence type="ECO:0000313" key="8">
    <source>
        <dbReference type="EMBL" id="MBD1428770.1"/>
    </source>
</evidence>
<keyword evidence="9" id="KW-1185">Reference proteome</keyword>
<dbReference type="PANTHER" id="PTHR10030:SF37">
    <property type="entry name" value="ALPHA-L-FUCOSIDASE-RELATED"/>
    <property type="match status" value="1"/>
</dbReference>
<feature type="signal peptide" evidence="6">
    <location>
        <begin position="1"/>
        <end position="20"/>
    </location>
</feature>
<keyword evidence="5" id="KW-0326">Glycosidase</keyword>
<keyword evidence="3 6" id="KW-0732">Signal</keyword>
<feature type="chain" id="PRO_5047013169" description="alpha-L-fucosidase" evidence="6">
    <location>
        <begin position="21"/>
        <end position="509"/>
    </location>
</feature>
<name>A0ABR7YBU5_9SPHI</name>
<dbReference type="EC" id="3.2.1.51" evidence="2"/>
<evidence type="ECO:0000259" key="7">
    <source>
        <dbReference type="Pfam" id="PF01120"/>
    </source>
</evidence>
<dbReference type="InterPro" id="IPR057739">
    <property type="entry name" value="Glyco_hydro_29_N"/>
</dbReference>
<keyword evidence="4" id="KW-0378">Hydrolase</keyword>
<accession>A0ABR7YBU5</accession>
<dbReference type="InterPro" id="IPR017853">
    <property type="entry name" value="GH"/>
</dbReference>
<evidence type="ECO:0000256" key="3">
    <source>
        <dbReference type="ARBA" id="ARBA00022729"/>
    </source>
</evidence>
<proteinExistence type="inferred from homology"/>
<evidence type="ECO:0000256" key="1">
    <source>
        <dbReference type="ARBA" id="ARBA00007951"/>
    </source>
</evidence>
<dbReference type="Gene3D" id="3.20.20.80">
    <property type="entry name" value="Glycosidases"/>
    <property type="match status" value="1"/>
</dbReference>
<sequence>MKKLTSFCAFALLILQTATAQNYVKLNSNDSEQELVRKAASVKPTTRQLNWQKLEITGFVHFGINTFTGMEWGDGTESPTLFNPTKLNTDQWVRIAKESGIKLLILTAKHHDGFCLWPTNTTDYSIKNSPYKNGQGDVLKELAESCKKYDMKIGVYLSPWDRNAKSYGSDQYNEMFRNQLKEVLTNYGKIDEVWFDGANGEGPNGKKQEYDWASYYSVIRELQPEAVIAVMGPDVRWVGTETGYGRDTEWSVVPTNNLDQNKIAEGSQQQMNIKPAGDMRRKDVGSREVIRKAEGLVWYPAETDVSIRPGWFYHENQNSKVKTPEKLLDIYFNSVGKNGVLLLNIPPTREGLFHTIDENNLLKWKELRDSIFTTNLLNTKGVKLKSDKNRIHMKDDEEKIWTTKQENQPLVFEYTAKEPFKTNIIQLGEYIKWGQRVEKFELQTMKDQKWTTVATGTTVGYKRIVTFPEIMTNQVRIIITQSRVQPFMDKIGLFHYEGVSRFEGNTEKK</sequence>
<dbReference type="Pfam" id="PF01120">
    <property type="entry name" value="Alpha_L_fucos"/>
    <property type="match status" value="1"/>
</dbReference>
<dbReference type="EMBL" id="JACOIJ010000005">
    <property type="protein sequence ID" value="MBD1428770.1"/>
    <property type="molecule type" value="Genomic_DNA"/>
</dbReference>
<organism evidence="8 9">
    <name type="scientific">Sphingobacterium litopenaei</name>
    <dbReference type="NCBI Taxonomy" id="2763500"/>
    <lineage>
        <taxon>Bacteria</taxon>
        <taxon>Pseudomonadati</taxon>
        <taxon>Bacteroidota</taxon>
        <taxon>Sphingobacteriia</taxon>
        <taxon>Sphingobacteriales</taxon>
        <taxon>Sphingobacteriaceae</taxon>
        <taxon>Sphingobacterium</taxon>
    </lineage>
</organism>
<protein>
    <recommendedName>
        <fullName evidence="2">alpha-L-fucosidase</fullName>
        <ecNumber evidence="2">3.2.1.51</ecNumber>
    </recommendedName>
</protein>
<comment type="caution">
    <text evidence="8">The sequence shown here is derived from an EMBL/GenBank/DDBJ whole genome shotgun (WGS) entry which is preliminary data.</text>
</comment>